<dbReference type="RefSeq" id="WP_129423146.1">
    <property type="nucleotide sequence ID" value="NZ_SDPW01000001.1"/>
</dbReference>
<feature type="transmembrane region" description="Helical" evidence="8">
    <location>
        <begin position="245"/>
        <end position="270"/>
    </location>
</feature>
<feature type="transmembrane region" description="Helical" evidence="8">
    <location>
        <begin position="119"/>
        <end position="141"/>
    </location>
</feature>
<evidence type="ECO:0000313" key="10">
    <source>
        <dbReference type="Proteomes" id="UP000293345"/>
    </source>
</evidence>
<name>A0A4Q2K0M7_9ACTN</name>
<evidence type="ECO:0000256" key="2">
    <source>
        <dbReference type="ARBA" id="ARBA00010145"/>
    </source>
</evidence>
<feature type="transmembrane region" description="Helical" evidence="8">
    <location>
        <begin position="153"/>
        <end position="176"/>
    </location>
</feature>
<keyword evidence="10" id="KW-1185">Reference proteome</keyword>
<evidence type="ECO:0000256" key="6">
    <source>
        <dbReference type="ARBA" id="ARBA00022989"/>
    </source>
</evidence>
<comment type="subcellular location">
    <subcellularLocation>
        <location evidence="1">Cell membrane</location>
        <topology evidence="1">Multi-pass membrane protein</topology>
    </subcellularLocation>
</comment>
<dbReference type="PANTHER" id="PTHR36838:SF1">
    <property type="entry name" value="SLR1864 PROTEIN"/>
    <property type="match status" value="1"/>
</dbReference>
<feature type="transmembrane region" description="Helical" evidence="8">
    <location>
        <begin position="91"/>
        <end position="113"/>
    </location>
</feature>
<feature type="transmembrane region" description="Helical" evidence="8">
    <location>
        <begin position="57"/>
        <end position="79"/>
    </location>
</feature>
<gene>
    <name evidence="9" type="ORF">ET524_02270</name>
</gene>
<dbReference type="EMBL" id="SDPW01000001">
    <property type="protein sequence ID" value="RXZ53441.1"/>
    <property type="molecule type" value="Genomic_DNA"/>
</dbReference>
<sequence>MAVLLIVVVVGIVATKLGYLDEGVRAKLSQVINNITLPCMIVASAGALDASALGGQIALSIGLGFAAFLVMLAAGVLCGTVLRAPKAQRTVYLFMSICSNLGFLGIPVIAALYGNETVLFSSVFIMGHSILFYSAGFGLLVGGQEQGGGLRNALRSVVNPSMVASAIALVLVFAHIQLPGFAEDSLNMLGRLTAPLAMMMVGVIVANSRLTDVVTEWRIYPFIALRHFLLPLGVHYALAPFVSDTIILGIAVVMLAMPVGSLAPIFAGMYGHDAKLTAKGTILSTIASFALIPILVALVLS</sequence>
<dbReference type="InterPro" id="IPR004776">
    <property type="entry name" value="Mem_transp_PIN-like"/>
</dbReference>
<keyword evidence="6 8" id="KW-1133">Transmembrane helix</keyword>
<dbReference type="InterPro" id="IPR038770">
    <property type="entry name" value="Na+/solute_symporter_sf"/>
</dbReference>
<evidence type="ECO:0000256" key="3">
    <source>
        <dbReference type="ARBA" id="ARBA00022448"/>
    </source>
</evidence>
<dbReference type="Pfam" id="PF03547">
    <property type="entry name" value="Mem_trans"/>
    <property type="match status" value="2"/>
</dbReference>
<reference evidence="9 10" key="1">
    <citation type="submission" date="2019-01" db="EMBL/GenBank/DDBJ databases">
        <title>Senegalimassilia sp. nov. KGMB04484 isolated human feces.</title>
        <authorList>
            <person name="Han K.-I."/>
            <person name="Kim J.-S."/>
            <person name="Lee K.C."/>
            <person name="Suh M.K."/>
            <person name="Eom M.K."/>
            <person name="Lee J.H."/>
            <person name="Park S.-H."/>
            <person name="Kang S.W."/>
            <person name="Park J.-E."/>
            <person name="Oh B.S."/>
            <person name="Yu S.Y."/>
            <person name="Choi S.-H."/>
            <person name="Lee D.H."/>
            <person name="Yoon H."/>
            <person name="Kim B.-Y."/>
            <person name="Lee J.H."/>
            <person name="Lee J.-S."/>
        </authorList>
    </citation>
    <scope>NUCLEOTIDE SEQUENCE [LARGE SCALE GENOMIC DNA]</scope>
    <source>
        <strain evidence="9 10">KGMB04484</strain>
    </source>
</reference>
<keyword evidence="4" id="KW-1003">Cell membrane</keyword>
<comment type="similarity">
    <text evidence="2">Belongs to the auxin efflux carrier (TC 2.A.69) family.</text>
</comment>
<dbReference type="GO" id="GO:0005886">
    <property type="term" value="C:plasma membrane"/>
    <property type="evidence" value="ECO:0007669"/>
    <property type="project" value="UniProtKB-SubCell"/>
</dbReference>
<comment type="caution">
    <text evidence="9">The sequence shown here is derived from an EMBL/GenBank/DDBJ whole genome shotgun (WGS) entry which is preliminary data.</text>
</comment>
<protein>
    <recommendedName>
        <fullName evidence="11">AEC family transporter</fullName>
    </recommendedName>
</protein>
<keyword evidence="7 8" id="KW-0472">Membrane</keyword>
<dbReference type="Proteomes" id="UP000293345">
    <property type="component" value="Unassembled WGS sequence"/>
</dbReference>
<feature type="transmembrane region" description="Helical" evidence="8">
    <location>
        <begin position="188"/>
        <end position="207"/>
    </location>
</feature>
<evidence type="ECO:0000256" key="5">
    <source>
        <dbReference type="ARBA" id="ARBA00022692"/>
    </source>
</evidence>
<evidence type="ECO:0000256" key="7">
    <source>
        <dbReference type="ARBA" id="ARBA00023136"/>
    </source>
</evidence>
<feature type="transmembrane region" description="Helical" evidence="8">
    <location>
        <begin position="219"/>
        <end position="239"/>
    </location>
</feature>
<dbReference type="PANTHER" id="PTHR36838">
    <property type="entry name" value="AUXIN EFFLUX CARRIER FAMILY PROTEIN"/>
    <property type="match status" value="1"/>
</dbReference>
<accession>A0A4Q2K0M7</accession>
<evidence type="ECO:0000256" key="4">
    <source>
        <dbReference type="ARBA" id="ARBA00022475"/>
    </source>
</evidence>
<evidence type="ECO:0008006" key="11">
    <source>
        <dbReference type="Google" id="ProtNLM"/>
    </source>
</evidence>
<evidence type="ECO:0000256" key="8">
    <source>
        <dbReference type="SAM" id="Phobius"/>
    </source>
</evidence>
<feature type="transmembrane region" description="Helical" evidence="8">
    <location>
        <begin position="282"/>
        <end position="300"/>
    </location>
</feature>
<proteinExistence type="inferred from homology"/>
<keyword evidence="3" id="KW-0813">Transport</keyword>
<dbReference type="AlphaFoldDB" id="A0A4Q2K0M7"/>
<evidence type="ECO:0000313" key="9">
    <source>
        <dbReference type="EMBL" id="RXZ53441.1"/>
    </source>
</evidence>
<dbReference type="OrthoDB" id="3238334at2"/>
<keyword evidence="5 8" id="KW-0812">Transmembrane</keyword>
<dbReference type="GO" id="GO:0055085">
    <property type="term" value="P:transmembrane transport"/>
    <property type="evidence" value="ECO:0007669"/>
    <property type="project" value="InterPro"/>
</dbReference>
<organism evidence="9 10">
    <name type="scientific">Senegalimassilia faecalis</name>
    <dbReference type="NCBI Taxonomy" id="2509433"/>
    <lineage>
        <taxon>Bacteria</taxon>
        <taxon>Bacillati</taxon>
        <taxon>Actinomycetota</taxon>
        <taxon>Coriobacteriia</taxon>
        <taxon>Coriobacteriales</taxon>
        <taxon>Coriobacteriaceae</taxon>
        <taxon>Senegalimassilia</taxon>
    </lineage>
</organism>
<evidence type="ECO:0000256" key="1">
    <source>
        <dbReference type="ARBA" id="ARBA00004651"/>
    </source>
</evidence>
<dbReference type="Gene3D" id="1.20.1530.20">
    <property type="match status" value="2"/>
</dbReference>